<proteinExistence type="predicted"/>
<dbReference type="Proteomes" id="UP000744769">
    <property type="component" value="Unassembled WGS sequence"/>
</dbReference>
<dbReference type="EMBL" id="JAAOIV010000004">
    <property type="protein sequence ID" value="NHN55495.1"/>
    <property type="molecule type" value="Genomic_DNA"/>
</dbReference>
<gene>
    <name evidence="2" type="ORF">G9U51_06835</name>
</gene>
<organism evidence="2 3">
    <name type="scientific">Metallococcus carri</name>
    <dbReference type="NCBI Taxonomy" id="1656884"/>
    <lineage>
        <taxon>Bacteria</taxon>
        <taxon>Bacillati</taxon>
        <taxon>Actinomycetota</taxon>
        <taxon>Actinomycetes</taxon>
        <taxon>Micrococcales</taxon>
        <taxon>Dermacoccaceae</taxon>
        <taxon>Metallococcus</taxon>
    </lineage>
</organism>
<evidence type="ECO:0000256" key="1">
    <source>
        <dbReference type="SAM" id="MobiDB-lite"/>
    </source>
</evidence>
<name>A0A967B1D9_9MICO</name>
<sequence length="69" mass="7559">MKGTKKLVVDVKPAHLTKDEGNFTFGYCESCAWRGPGRRSRDKARDDAQAHEGACTKGHDVTLATGRPK</sequence>
<protein>
    <submittedName>
        <fullName evidence="2">Uncharacterized protein</fullName>
    </submittedName>
</protein>
<dbReference type="AlphaFoldDB" id="A0A967B1D9"/>
<accession>A0A967B1D9</accession>
<feature type="region of interest" description="Disordered" evidence="1">
    <location>
        <begin position="35"/>
        <end position="69"/>
    </location>
</feature>
<evidence type="ECO:0000313" key="2">
    <source>
        <dbReference type="EMBL" id="NHN55495.1"/>
    </source>
</evidence>
<comment type="caution">
    <text evidence="2">The sequence shown here is derived from an EMBL/GenBank/DDBJ whole genome shotgun (WGS) entry which is preliminary data.</text>
</comment>
<reference evidence="2" key="1">
    <citation type="submission" date="2020-03" db="EMBL/GenBank/DDBJ databases">
        <title>Draft sequencing of Calidifontibacter sp. DB0510.</title>
        <authorList>
            <person name="Kim D.-U."/>
        </authorList>
    </citation>
    <scope>NUCLEOTIDE SEQUENCE</scope>
    <source>
        <strain evidence="2">DB0510</strain>
    </source>
</reference>
<evidence type="ECO:0000313" key="3">
    <source>
        <dbReference type="Proteomes" id="UP000744769"/>
    </source>
</evidence>
<keyword evidence="3" id="KW-1185">Reference proteome</keyword>